<comment type="catalytic activity">
    <reaction evidence="4">
        <text>L-proline + NADP(+) = (S)-1-pyrroline-5-carboxylate + NADPH + 2 H(+)</text>
        <dbReference type="Rhea" id="RHEA:14109"/>
        <dbReference type="ChEBI" id="CHEBI:15378"/>
        <dbReference type="ChEBI" id="CHEBI:17388"/>
        <dbReference type="ChEBI" id="CHEBI:57783"/>
        <dbReference type="ChEBI" id="CHEBI:58349"/>
        <dbReference type="ChEBI" id="CHEBI:60039"/>
        <dbReference type="EC" id="1.5.1.2"/>
    </reaction>
</comment>
<evidence type="ECO:0000256" key="1">
    <source>
        <dbReference type="ARBA" id="ARBA00005525"/>
    </source>
</evidence>
<comment type="similarity">
    <text evidence="1 4">Belongs to the pyrroline-5-carboxylate reductase family.</text>
</comment>
<dbReference type="InterPro" id="IPR008927">
    <property type="entry name" value="6-PGluconate_DH-like_C_sf"/>
</dbReference>
<comment type="catalytic activity">
    <reaction evidence="4">
        <text>L-proline + NAD(+) = (S)-1-pyrroline-5-carboxylate + NADH + 2 H(+)</text>
        <dbReference type="Rhea" id="RHEA:14105"/>
        <dbReference type="ChEBI" id="CHEBI:15378"/>
        <dbReference type="ChEBI" id="CHEBI:17388"/>
        <dbReference type="ChEBI" id="CHEBI:57540"/>
        <dbReference type="ChEBI" id="CHEBI:57945"/>
        <dbReference type="ChEBI" id="CHEBI:60039"/>
        <dbReference type="EC" id="1.5.1.2"/>
    </reaction>
</comment>
<keyword evidence="10" id="KW-1185">Reference proteome</keyword>
<dbReference type="UniPathway" id="UPA00098">
    <property type="reaction ID" value="UER00361"/>
</dbReference>
<dbReference type="InterPro" id="IPR000304">
    <property type="entry name" value="Pyrroline-COOH_reductase"/>
</dbReference>
<dbReference type="NCBIfam" id="TIGR00112">
    <property type="entry name" value="proC"/>
    <property type="match status" value="1"/>
</dbReference>
<dbReference type="SUPFAM" id="SSF48179">
    <property type="entry name" value="6-phosphogluconate dehydrogenase C-terminal domain-like"/>
    <property type="match status" value="1"/>
</dbReference>
<sequence length="268" mass="27402">MTAPETLALVGAGKMGSSLLGGWLAAGFEPRRISVYDPAPSDALRAQAGKWGFALNPAHAPAEAVVLAVKPQALDAVAAGIAALFGRDSFLLSILAGKTVHNLAARLPASAILRAMPNTPAAVGRGVTGVFANEATRPDQREKAQFLLSGVGGVEWVERESLIDAVTAISGSGPAYVFNLVEALAEAGTQLGLPADLSLRLARATVEGSGELLRRQPDISAATLRKNVTSPGGTTQAALDVLMAPDGLTPLMVRAGAAARKRAEDLSG</sequence>
<dbReference type="GO" id="GO:0005737">
    <property type="term" value="C:cytoplasm"/>
    <property type="evidence" value="ECO:0007669"/>
    <property type="project" value="UniProtKB-SubCell"/>
</dbReference>
<comment type="pathway">
    <text evidence="4">Amino-acid biosynthesis; L-proline biosynthesis; L-proline from L-glutamate 5-semialdehyde: step 1/1.</text>
</comment>
<dbReference type="GO" id="GO:0055129">
    <property type="term" value="P:L-proline biosynthetic process"/>
    <property type="evidence" value="ECO:0007669"/>
    <property type="project" value="UniProtKB-UniRule"/>
</dbReference>
<gene>
    <name evidence="4" type="primary">proC</name>
    <name evidence="9" type="ORF">SAMN06265338_11336</name>
</gene>
<evidence type="ECO:0000256" key="4">
    <source>
        <dbReference type="HAMAP-Rule" id="MF_01925"/>
    </source>
</evidence>
<dbReference type="PANTHER" id="PTHR11645">
    <property type="entry name" value="PYRROLINE-5-CARBOXYLATE REDUCTASE"/>
    <property type="match status" value="1"/>
</dbReference>
<dbReference type="AlphaFoldDB" id="A0A212S5S4"/>
<dbReference type="OrthoDB" id="9805754at2"/>
<reference evidence="10" key="1">
    <citation type="submission" date="2017-06" db="EMBL/GenBank/DDBJ databases">
        <authorList>
            <person name="Varghese N."/>
            <person name="Submissions S."/>
        </authorList>
    </citation>
    <scope>NUCLEOTIDE SEQUENCE [LARGE SCALE GENOMIC DNA]</scope>
    <source>
        <strain evidence="10">DSM 137</strain>
    </source>
</reference>
<dbReference type="EC" id="1.5.1.2" evidence="4 5"/>
<dbReference type="InterPro" id="IPR029036">
    <property type="entry name" value="P5CR_dimer"/>
</dbReference>
<keyword evidence="2 4" id="KW-0521">NADP</keyword>
<dbReference type="Proteomes" id="UP000198418">
    <property type="component" value="Unassembled WGS sequence"/>
</dbReference>
<dbReference type="SUPFAM" id="SSF51735">
    <property type="entry name" value="NAD(P)-binding Rossmann-fold domains"/>
    <property type="match status" value="1"/>
</dbReference>
<feature type="binding site" evidence="6">
    <location>
        <begin position="68"/>
        <end position="71"/>
    </location>
    <ligand>
        <name>NADP(+)</name>
        <dbReference type="ChEBI" id="CHEBI:58349"/>
    </ligand>
</feature>
<evidence type="ECO:0000256" key="5">
    <source>
        <dbReference type="NCBIfam" id="TIGR00112"/>
    </source>
</evidence>
<keyword evidence="3 4" id="KW-0560">Oxidoreductase</keyword>
<protein>
    <recommendedName>
        <fullName evidence="4 5">Pyrroline-5-carboxylate reductase</fullName>
        <shortName evidence="4">P5C reductase</shortName>
        <shortName evidence="4">P5CR</shortName>
        <ecNumber evidence="4 5">1.5.1.2</ecNumber>
    </recommendedName>
    <alternativeName>
        <fullName evidence="4">PCA reductase</fullName>
    </alternativeName>
</protein>
<proteinExistence type="inferred from homology"/>
<evidence type="ECO:0000313" key="9">
    <source>
        <dbReference type="EMBL" id="SNB80516.1"/>
    </source>
</evidence>
<dbReference type="Gene3D" id="3.40.50.720">
    <property type="entry name" value="NAD(P)-binding Rossmann-like Domain"/>
    <property type="match status" value="1"/>
</dbReference>
<dbReference type="PANTHER" id="PTHR11645:SF0">
    <property type="entry name" value="PYRROLINE-5-CARBOXYLATE REDUCTASE 3"/>
    <property type="match status" value="1"/>
</dbReference>
<keyword evidence="4" id="KW-0028">Amino-acid biosynthesis</keyword>
<evidence type="ECO:0000256" key="2">
    <source>
        <dbReference type="ARBA" id="ARBA00022857"/>
    </source>
</evidence>
<dbReference type="FunFam" id="1.10.3730.10:FF:000001">
    <property type="entry name" value="Pyrroline-5-carboxylate reductase"/>
    <property type="match status" value="1"/>
</dbReference>
<dbReference type="Pfam" id="PF03807">
    <property type="entry name" value="F420_oxidored"/>
    <property type="match status" value="1"/>
</dbReference>
<dbReference type="Gene3D" id="1.10.3730.10">
    <property type="entry name" value="ProC C-terminal domain-like"/>
    <property type="match status" value="1"/>
</dbReference>
<comment type="subcellular location">
    <subcellularLocation>
        <location evidence="4">Cytoplasm</location>
    </subcellularLocation>
</comment>
<dbReference type="HAMAP" id="MF_01925">
    <property type="entry name" value="P5C_reductase"/>
    <property type="match status" value="1"/>
</dbReference>
<dbReference type="EMBL" id="FYDG01000013">
    <property type="protein sequence ID" value="SNB80516.1"/>
    <property type="molecule type" value="Genomic_DNA"/>
</dbReference>
<comment type="function">
    <text evidence="4">Catalyzes the reduction of 1-pyrroline-5-carboxylate (PCA) to L-proline.</text>
</comment>
<dbReference type="GO" id="GO:0004735">
    <property type="term" value="F:pyrroline-5-carboxylate reductase activity"/>
    <property type="evidence" value="ECO:0007669"/>
    <property type="project" value="UniProtKB-UniRule"/>
</dbReference>
<keyword evidence="4" id="KW-0641">Proline biosynthesis</keyword>
<dbReference type="InterPro" id="IPR036291">
    <property type="entry name" value="NAD(P)-bd_dom_sf"/>
</dbReference>
<feature type="domain" description="Pyrroline-5-carboxylate reductase dimerisation" evidence="8">
    <location>
        <begin position="160"/>
        <end position="265"/>
    </location>
</feature>
<evidence type="ECO:0000259" key="7">
    <source>
        <dbReference type="Pfam" id="PF03807"/>
    </source>
</evidence>
<dbReference type="RefSeq" id="WP_088521992.1">
    <property type="nucleotide sequence ID" value="NZ_FYDG01000013.1"/>
</dbReference>
<dbReference type="PIRSF" id="PIRSF000193">
    <property type="entry name" value="Pyrrol-5-carb_rd"/>
    <property type="match status" value="1"/>
</dbReference>
<evidence type="ECO:0000256" key="6">
    <source>
        <dbReference type="PIRSR" id="PIRSR000193-1"/>
    </source>
</evidence>
<dbReference type="Pfam" id="PF14748">
    <property type="entry name" value="P5CR_dimer"/>
    <property type="match status" value="1"/>
</dbReference>
<feature type="domain" description="Pyrroline-5-carboxylate reductase catalytic N-terminal" evidence="7">
    <location>
        <begin position="7"/>
        <end position="97"/>
    </location>
</feature>
<dbReference type="InterPro" id="IPR028939">
    <property type="entry name" value="P5C_Rdtase_cat_N"/>
</dbReference>
<evidence type="ECO:0000256" key="3">
    <source>
        <dbReference type="ARBA" id="ARBA00023002"/>
    </source>
</evidence>
<organism evidence="9 10">
    <name type="scientific">Rhodoblastus acidophilus</name>
    <name type="common">Rhodopseudomonas acidophila</name>
    <dbReference type="NCBI Taxonomy" id="1074"/>
    <lineage>
        <taxon>Bacteria</taxon>
        <taxon>Pseudomonadati</taxon>
        <taxon>Pseudomonadota</taxon>
        <taxon>Alphaproteobacteria</taxon>
        <taxon>Hyphomicrobiales</taxon>
        <taxon>Rhodoblastaceae</taxon>
        <taxon>Rhodoblastus</taxon>
    </lineage>
</organism>
<evidence type="ECO:0000259" key="8">
    <source>
        <dbReference type="Pfam" id="PF14748"/>
    </source>
</evidence>
<name>A0A212S5S4_RHOAC</name>
<evidence type="ECO:0000313" key="10">
    <source>
        <dbReference type="Proteomes" id="UP000198418"/>
    </source>
</evidence>
<accession>A0A212S5S4</accession>
<keyword evidence="4" id="KW-0963">Cytoplasm</keyword>